<reference evidence="3 4" key="1">
    <citation type="submission" date="2008-06" db="EMBL/GenBank/DDBJ databases">
        <title>Complete sequence of Chloroherpeton thalassium ATCC 35110.</title>
        <authorList>
            <consortium name="US DOE Joint Genome Institute"/>
            <person name="Lucas S."/>
            <person name="Copeland A."/>
            <person name="Lapidus A."/>
            <person name="Glavina del Rio T."/>
            <person name="Dalin E."/>
            <person name="Tice H."/>
            <person name="Bruce D."/>
            <person name="Goodwin L."/>
            <person name="Pitluck S."/>
            <person name="Schmutz J."/>
            <person name="Larimer F."/>
            <person name="Land M."/>
            <person name="Hauser L."/>
            <person name="Kyrpides N."/>
            <person name="Mikhailova N."/>
            <person name="Liu Z."/>
            <person name="Li T."/>
            <person name="Zhao F."/>
            <person name="Overmann J."/>
            <person name="Bryant D.A."/>
            <person name="Richardson P."/>
        </authorList>
    </citation>
    <scope>NUCLEOTIDE SEQUENCE [LARGE SCALE GENOMIC DNA]</scope>
    <source>
        <strain evidence="4">ATCC 35110 / GB-78</strain>
    </source>
</reference>
<evidence type="ECO:0000256" key="1">
    <source>
        <dbReference type="SAM" id="MobiDB-lite"/>
    </source>
</evidence>
<feature type="transmembrane region" description="Helical" evidence="2">
    <location>
        <begin position="97"/>
        <end position="117"/>
    </location>
</feature>
<dbReference type="EMBL" id="CP001100">
    <property type="protein sequence ID" value="ACF14997.1"/>
    <property type="molecule type" value="Genomic_DNA"/>
</dbReference>
<dbReference type="OrthoDB" id="595316at2"/>
<keyword evidence="2" id="KW-0812">Transmembrane</keyword>
<keyword evidence="2" id="KW-0472">Membrane</keyword>
<name>B3QXT2_CHLT3</name>
<evidence type="ECO:0000313" key="4">
    <source>
        <dbReference type="Proteomes" id="UP000001208"/>
    </source>
</evidence>
<sequence length="152" mass="16842">MSMPQPKKQPSQSSNATERTHTQSSKKHVSDLIEDTISGTYSDLIDILSAKIEIAKLEVSEQLADIIANVVILIILLSGALYLSVSIAIFIGDLTGYPWLGYLIISGSIFTLVFILTKLKPDWLKSKIQTFILSSQTKYSRSLLEKHDSEKA</sequence>
<dbReference type="eggNOG" id="ENOG50330GN">
    <property type="taxonomic scope" value="Bacteria"/>
</dbReference>
<feature type="region of interest" description="Disordered" evidence="1">
    <location>
        <begin position="1"/>
        <end position="29"/>
    </location>
</feature>
<feature type="transmembrane region" description="Helical" evidence="2">
    <location>
        <begin position="66"/>
        <end position="91"/>
    </location>
</feature>
<organism evidence="3 4">
    <name type="scientific">Chloroherpeton thalassium (strain ATCC 35110 / GB-78)</name>
    <dbReference type="NCBI Taxonomy" id="517418"/>
    <lineage>
        <taxon>Bacteria</taxon>
        <taxon>Pseudomonadati</taxon>
        <taxon>Chlorobiota</taxon>
        <taxon>Chlorobiia</taxon>
        <taxon>Chlorobiales</taxon>
        <taxon>Chloroherpetonaceae</taxon>
        <taxon>Chloroherpeton</taxon>
    </lineage>
</organism>
<evidence type="ECO:0008006" key="5">
    <source>
        <dbReference type="Google" id="ProtNLM"/>
    </source>
</evidence>
<protein>
    <recommendedName>
        <fullName evidence="5">Phage holin family protein</fullName>
    </recommendedName>
</protein>
<proteinExistence type="predicted"/>
<dbReference type="Proteomes" id="UP000001208">
    <property type="component" value="Chromosome"/>
</dbReference>
<gene>
    <name evidence="3" type="ordered locus">Ctha_2548</name>
</gene>
<keyword evidence="4" id="KW-1185">Reference proteome</keyword>
<dbReference type="KEGG" id="cts:Ctha_2548"/>
<dbReference type="AlphaFoldDB" id="B3QXT2"/>
<evidence type="ECO:0000313" key="3">
    <source>
        <dbReference type="EMBL" id="ACF14997.1"/>
    </source>
</evidence>
<keyword evidence="2" id="KW-1133">Transmembrane helix</keyword>
<evidence type="ECO:0000256" key="2">
    <source>
        <dbReference type="SAM" id="Phobius"/>
    </source>
</evidence>
<dbReference type="STRING" id="517418.Ctha_2548"/>
<dbReference type="HOGENOM" id="CLU_144655_0_0_10"/>
<feature type="compositionally biased region" description="Polar residues" evidence="1">
    <location>
        <begin position="8"/>
        <end position="17"/>
    </location>
</feature>
<accession>B3QXT2</accession>